<name>W1PTM3_AMBTC</name>
<evidence type="ECO:0000256" key="8">
    <source>
        <dbReference type="RuleBase" id="RU361233"/>
    </source>
</evidence>
<proteinExistence type="inferred from homology"/>
<dbReference type="AlphaFoldDB" id="W1PTM3"/>
<dbReference type="EMBL" id="KI392710">
    <property type="protein sequence ID" value="ERN11056.1"/>
    <property type="molecule type" value="Genomic_DNA"/>
</dbReference>
<keyword evidence="4 8" id="KW-1003">Cell membrane</keyword>
<reference evidence="11" key="1">
    <citation type="journal article" date="2013" name="Science">
        <title>The Amborella genome and the evolution of flowering plants.</title>
        <authorList>
            <consortium name="Amborella Genome Project"/>
        </authorList>
    </citation>
    <scope>NUCLEOTIDE SEQUENCE [LARGE SCALE GENOMIC DNA]</scope>
</reference>
<evidence type="ECO:0000256" key="5">
    <source>
        <dbReference type="ARBA" id="ARBA00022692"/>
    </source>
</evidence>
<evidence type="ECO:0000256" key="2">
    <source>
        <dbReference type="ARBA" id="ARBA00007651"/>
    </source>
</evidence>
<dbReference type="Proteomes" id="UP000017836">
    <property type="component" value="Unassembled WGS sequence"/>
</dbReference>
<feature type="transmembrane region" description="Helical" evidence="8">
    <location>
        <begin position="56"/>
        <end position="79"/>
    </location>
</feature>
<dbReference type="OMA" id="WVATSKR"/>
<comment type="similarity">
    <text evidence="2 8">Belongs to the Casparian strip membrane proteins (CASP) family.</text>
</comment>
<keyword evidence="7 8" id="KW-0472">Membrane</keyword>
<dbReference type="InterPro" id="IPR006702">
    <property type="entry name" value="CASP_dom"/>
</dbReference>
<gene>
    <name evidence="10" type="ORF">AMTR_s00024p00108110</name>
</gene>
<feature type="domain" description="Casparian strip membrane protein" evidence="9">
    <location>
        <begin position="5"/>
        <end position="101"/>
    </location>
</feature>
<protein>
    <recommendedName>
        <fullName evidence="8">CASP-like protein</fullName>
    </recommendedName>
</protein>
<organism evidence="10 11">
    <name type="scientific">Amborella trichopoda</name>
    <dbReference type="NCBI Taxonomy" id="13333"/>
    <lineage>
        <taxon>Eukaryota</taxon>
        <taxon>Viridiplantae</taxon>
        <taxon>Streptophyta</taxon>
        <taxon>Embryophyta</taxon>
        <taxon>Tracheophyta</taxon>
        <taxon>Spermatophyta</taxon>
        <taxon>Magnoliopsida</taxon>
        <taxon>Amborellales</taxon>
        <taxon>Amborellaceae</taxon>
        <taxon>Amborella</taxon>
    </lineage>
</organism>
<dbReference type="eggNOG" id="ENOG502S98H">
    <property type="taxonomic scope" value="Eukaryota"/>
</dbReference>
<comment type="subunit">
    <text evidence="3 8">Homodimer and heterodimers.</text>
</comment>
<dbReference type="Gramene" id="ERN11056">
    <property type="protein sequence ID" value="ERN11056"/>
    <property type="gene ID" value="AMTR_s00024p00108110"/>
</dbReference>
<keyword evidence="6 8" id="KW-1133">Transmembrane helix</keyword>
<dbReference type="PANTHER" id="PTHR33573:SF17">
    <property type="entry name" value="CASP-LIKE PROTEIN 4D1"/>
    <property type="match status" value="1"/>
</dbReference>
<keyword evidence="11" id="KW-1185">Reference proteome</keyword>
<evidence type="ECO:0000313" key="11">
    <source>
        <dbReference type="Proteomes" id="UP000017836"/>
    </source>
</evidence>
<sequence length="103" mass="11479">MASSRAIPIATILLRILTFILLAVATVVLVTDKVKSKDVFGNTSEITFKDIRAYRYVLAASVIGCAYTLIQIPFAVYWVATSKRMIHNDCLPNFDFYGDKVSI</sequence>
<dbReference type="Pfam" id="PF04535">
    <property type="entry name" value="CASP_dom"/>
    <property type="match status" value="1"/>
</dbReference>
<dbReference type="GO" id="GO:0005886">
    <property type="term" value="C:plasma membrane"/>
    <property type="evidence" value="ECO:0007669"/>
    <property type="project" value="UniProtKB-SubCell"/>
</dbReference>
<comment type="caution">
    <text evidence="8">Lacks conserved residue(s) required for the propagation of feature annotation.</text>
</comment>
<dbReference type="PANTHER" id="PTHR33573">
    <property type="entry name" value="CASP-LIKE PROTEIN 4A4"/>
    <property type="match status" value="1"/>
</dbReference>
<evidence type="ECO:0000256" key="1">
    <source>
        <dbReference type="ARBA" id="ARBA00004651"/>
    </source>
</evidence>
<evidence type="ECO:0000256" key="7">
    <source>
        <dbReference type="ARBA" id="ARBA00023136"/>
    </source>
</evidence>
<feature type="transmembrane region" description="Helical" evidence="8">
    <location>
        <begin position="12"/>
        <end position="31"/>
    </location>
</feature>
<evidence type="ECO:0000256" key="4">
    <source>
        <dbReference type="ARBA" id="ARBA00022475"/>
    </source>
</evidence>
<dbReference type="HOGENOM" id="CLU_153513_0_0_1"/>
<keyword evidence="5 8" id="KW-0812">Transmembrane</keyword>
<evidence type="ECO:0000259" key="9">
    <source>
        <dbReference type="Pfam" id="PF04535"/>
    </source>
</evidence>
<evidence type="ECO:0000256" key="6">
    <source>
        <dbReference type="ARBA" id="ARBA00022989"/>
    </source>
</evidence>
<comment type="subcellular location">
    <subcellularLocation>
        <location evidence="1 8">Cell membrane</location>
        <topology evidence="1 8">Multi-pass membrane protein</topology>
    </subcellularLocation>
</comment>
<evidence type="ECO:0000313" key="10">
    <source>
        <dbReference type="EMBL" id="ERN11056.1"/>
    </source>
</evidence>
<evidence type="ECO:0000256" key="3">
    <source>
        <dbReference type="ARBA" id="ARBA00011489"/>
    </source>
</evidence>
<accession>W1PTM3</accession>